<dbReference type="HOGENOM" id="CLU_550909_0_0_1"/>
<feature type="compositionally biased region" description="Basic residues" evidence="2">
    <location>
        <begin position="415"/>
        <end position="427"/>
    </location>
</feature>
<organism evidence="3 4">
    <name type="scientific">Botryobasidium botryosum (strain FD-172 SS1)</name>
    <dbReference type="NCBI Taxonomy" id="930990"/>
    <lineage>
        <taxon>Eukaryota</taxon>
        <taxon>Fungi</taxon>
        <taxon>Dikarya</taxon>
        <taxon>Basidiomycota</taxon>
        <taxon>Agaricomycotina</taxon>
        <taxon>Agaricomycetes</taxon>
        <taxon>Cantharellales</taxon>
        <taxon>Botryobasidiaceae</taxon>
        <taxon>Botryobasidium</taxon>
    </lineage>
</organism>
<sequence>MEIIQLGWAFGGANWLESKLSYCSIHTYFHNMAPIRNTCTAAKSYAAAAASALVPASAHTPATPISTNDPAVRIPVDAATVPAPTHAPATPIATNVAVAVAPARSARVTRSRANQTATIAAVTLAPAPKSRKGKSRATQPSIATPPPTAPAPTLLRSPSAAAVPPPASAPAPPHSPLTIIIPPTTAHAQATPAVDADESSLALPVKRVSKPTQPIIQAQAEASKKISRQESLRRAREQREEARAAGEGYPPPEWQMQARLQAVMACVASLEEELANAQEAQKKAQERGDNYKKILCKEHADTQAPSAPKPIPHPSGGIRIQSDMLLSENPTLYRKIYALQKDVVSCMNQGGVDYEKYWTQQSKTIQSKVIKAARARHPYLGRFVGDWATQAIATQVLGNHVGYAKRSADPDSNYNRKRRGKLARRRTSTVIQPWMASTSAITQDQDQDCISTIAGDSDDEMMGEEVGDQMNVEAEDGDLDKGDQIDKDDASSTME</sequence>
<feature type="coiled-coil region" evidence="1">
    <location>
        <begin position="260"/>
        <end position="287"/>
    </location>
</feature>
<keyword evidence="1" id="KW-0175">Coiled coil</keyword>
<feature type="region of interest" description="Disordered" evidence="2">
    <location>
        <begin position="219"/>
        <end position="252"/>
    </location>
</feature>
<feature type="compositionally biased region" description="Pro residues" evidence="2">
    <location>
        <begin position="163"/>
        <end position="173"/>
    </location>
</feature>
<dbReference type="OrthoDB" id="2755069at2759"/>
<feature type="compositionally biased region" description="Polar residues" evidence="2">
    <location>
        <begin position="428"/>
        <end position="450"/>
    </location>
</feature>
<protein>
    <submittedName>
        <fullName evidence="3">Uncharacterized protein</fullName>
    </submittedName>
</protein>
<evidence type="ECO:0000313" key="3">
    <source>
        <dbReference type="EMBL" id="KDQ10442.1"/>
    </source>
</evidence>
<reference evidence="4" key="1">
    <citation type="journal article" date="2014" name="Proc. Natl. Acad. Sci. U.S.A.">
        <title>Extensive sampling of basidiomycete genomes demonstrates inadequacy of the white-rot/brown-rot paradigm for wood decay fungi.</title>
        <authorList>
            <person name="Riley R."/>
            <person name="Salamov A.A."/>
            <person name="Brown D.W."/>
            <person name="Nagy L.G."/>
            <person name="Floudas D."/>
            <person name="Held B.W."/>
            <person name="Levasseur A."/>
            <person name="Lombard V."/>
            <person name="Morin E."/>
            <person name="Otillar R."/>
            <person name="Lindquist E.A."/>
            <person name="Sun H."/>
            <person name="LaButti K.M."/>
            <person name="Schmutz J."/>
            <person name="Jabbour D."/>
            <person name="Luo H."/>
            <person name="Baker S.E."/>
            <person name="Pisabarro A.G."/>
            <person name="Walton J.D."/>
            <person name="Blanchette R.A."/>
            <person name="Henrissat B."/>
            <person name="Martin F."/>
            <person name="Cullen D."/>
            <person name="Hibbett D.S."/>
            <person name="Grigoriev I.V."/>
        </authorList>
    </citation>
    <scope>NUCLEOTIDE SEQUENCE [LARGE SCALE GENOMIC DNA]</scope>
    <source>
        <strain evidence="4">FD-172 SS1</strain>
    </source>
</reference>
<evidence type="ECO:0000313" key="4">
    <source>
        <dbReference type="Proteomes" id="UP000027195"/>
    </source>
</evidence>
<accession>A0A067MF06</accession>
<dbReference type="InParanoid" id="A0A067MF06"/>
<feature type="compositionally biased region" description="Basic and acidic residues" evidence="2">
    <location>
        <begin position="479"/>
        <end position="495"/>
    </location>
</feature>
<dbReference type="EMBL" id="KL198067">
    <property type="protein sequence ID" value="KDQ10442.1"/>
    <property type="molecule type" value="Genomic_DNA"/>
</dbReference>
<keyword evidence="4" id="KW-1185">Reference proteome</keyword>
<evidence type="ECO:0000256" key="2">
    <source>
        <dbReference type="SAM" id="MobiDB-lite"/>
    </source>
</evidence>
<gene>
    <name evidence="3" type="ORF">BOTBODRAFT_46980</name>
</gene>
<feature type="compositionally biased region" description="Low complexity" evidence="2">
    <location>
        <begin position="151"/>
        <end position="162"/>
    </location>
</feature>
<feature type="region of interest" description="Disordered" evidence="2">
    <location>
        <begin position="405"/>
        <end position="495"/>
    </location>
</feature>
<name>A0A067MF06_BOTB1</name>
<dbReference type="AlphaFoldDB" id="A0A067MF06"/>
<feature type="compositionally biased region" description="Basic and acidic residues" evidence="2">
    <location>
        <begin position="222"/>
        <end position="244"/>
    </location>
</feature>
<evidence type="ECO:0000256" key="1">
    <source>
        <dbReference type="SAM" id="Coils"/>
    </source>
</evidence>
<feature type="region of interest" description="Disordered" evidence="2">
    <location>
        <begin position="119"/>
        <end position="173"/>
    </location>
</feature>
<proteinExistence type="predicted"/>
<feature type="compositionally biased region" description="Acidic residues" evidence="2">
    <location>
        <begin position="456"/>
        <end position="478"/>
    </location>
</feature>
<dbReference type="Proteomes" id="UP000027195">
    <property type="component" value="Unassembled WGS sequence"/>
</dbReference>